<sequence>MNSRFEIRKGLILYRGTELKKYELSGKFLLQPLNPRNCLDCPTQIALLCLQNETLPNTPAQASGLQN</sequence>
<accession>A0A0G0PKN4</accession>
<organism evidence="1 2">
    <name type="scientific">Candidatus Shapirobacteria bacterium GW2011_GWE1_38_92</name>
    <dbReference type="NCBI Taxonomy" id="1618489"/>
    <lineage>
        <taxon>Bacteria</taxon>
        <taxon>Candidatus Shapironibacteriota</taxon>
    </lineage>
</organism>
<evidence type="ECO:0000313" key="2">
    <source>
        <dbReference type="Proteomes" id="UP000033841"/>
    </source>
</evidence>
<gene>
    <name evidence="1" type="ORF">UT14_C0050G0007</name>
</gene>
<proteinExistence type="predicted"/>
<evidence type="ECO:0000313" key="1">
    <source>
        <dbReference type="EMBL" id="KKQ89866.1"/>
    </source>
</evidence>
<protein>
    <submittedName>
        <fullName evidence="1">Uncharacterized protein</fullName>
    </submittedName>
</protein>
<dbReference type="Proteomes" id="UP000033841">
    <property type="component" value="Unassembled WGS sequence"/>
</dbReference>
<dbReference type="AlphaFoldDB" id="A0A0G0PKN4"/>
<name>A0A0G0PKN4_9BACT</name>
<comment type="caution">
    <text evidence="1">The sequence shown here is derived from an EMBL/GenBank/DDBJ whole genome shotgun (WGS) entry which is preliminary data.</text>
</comment>
<reference evidence="1 2" key="1">
    <citation type="journal article" date="2015" name="Nature">
        <title>rRNA introns, odd ribosomes, and small enigmatic genomes across a large radiation of phyla.</title>
        <authorList>
            <person name="Brown C.T."/>
            <person name="Hug L.A."/>
            <person name="Thomas B.C."/>
            <person name="Sharon I."/>
            <person name="Castelle C.J."/>
            <person name="Singh A."/>
            <person name="Wilkins M.J."/>
            <person name="Williams K.H."/>
            <person name="Banfield J.F."/>
        </authorList>
    </citation>
    <scope>NUCLEOTIDE SEQUENCE [LARGE SCALE GENOMIC DNA]</scope>
</reference>
<dbReference type="EMBL" id="LBVR01000050">
    <property type="protein sequence ID" value="KKQ89866.1"/>
    <property type="molecule type" value="Genomic_DNA"/>
</dbReference>